<accession>A0ABR0KTF6</accession>
<evidence type="ECO:0000313" key="2">
    <source>
        <dbReference type="EMBL" id="KAK5129236.1"/>
    </source>
</evidence>
<evidence type="ECO:0000313" key="3">
    <source>
        <dbReference type="Proteomes" id="UP001357485"/>
    </source>
</evidence>
<dbReference type="Proteomes" id="UP001357485">
    <property type="component" value="Unassembled WGS sequence"/>
</dbReference>
<organism evidence="2 3">
    <name type="scientific">Cryomyces antarcticus</name>
    <dbReference type="NCBI Taxonomy" id="329879"/>
    <lineage>
        <taxon>Eukaryota</taxon>
        <taxon>Fungi</taxon>
        <taxon>Dikarya</taxon>
        <taxon>Ascomycota</taxon>
        <taxon>Pezizomycotina</taxon>
        <taxon>Dothideomycetes</taxon>
        <taxon>Dothideomycetes incertae sedis</taxon>
        <taxon>Cryomyces</taxon>
    </lineage>
</organism>
<evidence type="ECO:0000256" key="1">
    <source>
        <dbReference type="SAM" id="MobiDB-lite"/>
    </source>
</evidence>
<proteinExistence type="predicted"/>
<name>A0ABR0KTF6_9PEZI</name>
<feature type="region of interest" description="Disordered" evidence="1">
    <location>
        <begin position="61"/>
        <end position="103"/>
    </location>
</feature>
<keyword evidence="3" id="KW-1185">Reference proteome</keyword>
<gene>
    <name evidence="2" type="ORF">LTR16_002320</name>
</gene>
<feature type="compositionally biased region" description="Pro residues" evidence="1">
    <location>
        <begin position="9"/>
        <end position="25"/>
    </location>
</feature>
<reference evidence="2 3" key="1">
    <citation type="submission" date="2023-08" db="EMBL/GenBank/DDBJ databases">
        <title>Black Yeasts Isolated from many extreme environments.</title>
        <authorList>
            <person name="Coleine C."/>
            <person name="Stajich J.E."/>
            <person name="Selbmann L."/>
        </authorList>
    </citation>
    <scope>NUCLEOTIDE SEQUENCE [LARGE SCALE GENOMIC DNA]</scope>
    <source>
        <strain evidence="2 3">CCFEE 536</strain>
    </source>
</reference>
<comment type="caution">
    <text evidence="2">The sequence shown here is derived from an EMBL/GenBank/DDBJ whole genome shotgun (WGS) entry which is preliminary data.</text>
</comment>
<feature type="compositionally biased region" description="Gly residues" evidence="1">
    <location>
        <begin position="80"/>
        <end position="91"/>
    </location>
</feature>
<dbReference type="EMBL" id="JAVRRA010024791">
    <property type="protein sequence ID" value="KAK5129236.1"/>
    <property type="molecule type" value="Genomic_DNA"/>
</dbReference>
<protein>
    <submittedName>
        <fullName evidence="2">Uncharacterized protein</fullName>
    </submittedName>
</protein>
<feature type="region of interest" description="Disordered" evidence="1">
    <location>
        <begin position="1"/>
        <end position="34"/>
    </location>
</feature>
<sequence>MTIISDSSPPAPPVINPNAPIPAPQRTPTGVPTFQTSSALTNLLTTHPTLRKKLHDIYAATLEPLPEDVSNRPPQRGRGGRGGFRGRGMGRPQGPWTQERGDREAVKLLRRAREGDVGMGEFVKLVVEVVGSRGGGEEGSADGERKEAVGEVEQVWVARSG</sequence>